<evidence type="ECO:0000259" key="3">
    <source>
        <dbReference type="PROSITE" id="PS50011"/>
    </source>
</evidence>
<dbReference type="SMART" id="SM00220">
    <property type="entry name" value="S_TKc"/>
    <property type="match status" value="1"/>
</dbReference>
<gene>
    <name evidence="5" type="ORF">PPRIM_AZ9-3.1.T0090089</name>
</gene>
<dbReference type="PROSITE" id="PS00018">
    <property type="entry name" value="EF_HAND_1"/>
    <property type="match status" value="1"/>
</dbReference>
<dbReference type="OMA" id="FIINYET"/>
<dbReference type="InterPro" id="IPR002048">
    <property type="entry name" value="EF_hand_dom"/>
</dbReference>
<dbReference type="PROSITE" id="PS50222">
    <property type="entry name" value="EF_HAND_2"/>
    <property type="match status" value="1"/>
</dbReference>
<feature type="domain" description="EF-hand" evidence="4">
    <location>
        <begin position="436"/>
        <end position="471"/>
    </location>
</feature>
<evidence type="ECO:0000313" key="5">
    <source>
        <dbReference type="EMBL" id="CAD8045064.1"/>
    </source>
</evidence>
<comment type="similarity">
    <text evidence="1">Belongs to the protein kinase superfamily. Ser/Thr protein kinase family. CDPK subfamily.</text>
</comment>
<dbReference type="PROSITE" id="PS50011">
    <property type="entry name" value="PROTEIN_KINASE_DOM"/>
    <property type="match status" value="1"/>
</dbReference>
<protein>
    <recommendedName>
        <fullName evidence="7">Calcium-dependent protein kinase</fullName>
    </recommendedName>
</protein>
<name>A0A8S1JRB0_PARPR</name>
<dbReference type="Proteomes" id="UP000688137">
    <property type="component" value="Unassembled WGS sequence"/>
</dbReference>
<dbReference type="InterPro" id="IPR000719">
    <property type="entry name" value="Prot_kinase_dom"/>
</dbReference>
<dbReference type="GO" id="GO:0005524">
    <property type="term" value="F:ATP binding"/>
    <property type="evidence" value="ECO:0007669"/>
    <property type="project" value="InterPro"/>
</dbReference>
<dbReference type="GO" id="GO:0005509">
    <property type="term" value="F:calcium ion binding"/>
    <property type="evidence" value="ECO:0007669"/>
    <property type="project" value="InterPro"/>
</dbReference>
<dbReference type="Pfam" id="PF00069">
    <property type="entry name" value="Pkinase"/>
    <property type="match status" value="1"/>
</dbReference>
<dbReference type="PANTHER" id="PTHR44167:SF24">
    <property type="entry name" value="SERINE_THREONINE-PROTEIN KINASE CHK2"/>
    <property type="match status" value="1"/>
</dbReference>
<feature type="domain" description="Protein kinase" evidence="3">
    <location>
        <begin position="137"/>
        <end position="394"/>
    </location>
</feature>
<feature type="region of interest" description="Disordered" evidence="2">
    <location>
        <begin position="1"/>
        <end position="23"/>
    </location>
</feature>
<comment type="caution">
    <text evidence="5">The sequence shown here is derived from an EMBL/GenBank/DDBJ whole genome shotgun (WGS) entry which is preliminary data.</text>
</comment>
<keyword evidence="6" id="KW-1185">Reference proteome</keyword>
<dbReference type="GO" id="GO:0004674">
    <property type="term" value="F:protein serine/threonine kinase activity"/>
    <property type="evidence" value="ECO:0007669"/>
    <property type="project" value="TreeGrafter"/>
</dbReference>
<dbReference type="PANTHER" id="PTHR44167">
    <property type="entry name" value="OVARIAN-SPECIFIC SERINE/THREONINE-PROTEIN KINASE LOK-RELATED"/>
    <property type="match status" value="1"/>
</dbReference>
<dbReference type="AlphaFoldDB" id="A0A8S1JRB0"/>
<evidence type="ECO:0000259" key="4">
    <source>
        <dbReference type="PROSITE" id="PS50222"/>
    </source>
</evidence>
<evidence type="ECO:0008006" key="7">
    <source>
        <dbReference type="Google" id="ProtNLM"/>
    </source>
</evidence>
<dbReference type="GO" id="GO:0005634">
    <property type="term" value="C:nucleus"/>
    <property type="evidence" value="ECO:0007669"/>
    <property type="project" value="TreeGrafter"/>
</dbReference>
<evidence type="ECO:0000256" key="1">
    <source>
        <dbReference type="ARBA" id="ARBA00024334"/>
    </source>
</evidence>
<evidence type="ECO:0000256" key="2">
    <source>
        <dbReference type="SAM" id="MobiDB-lite"/>
    </source>
</evidence>
<evidence type="ECO:0000313" key="6">
    <source>
        <dbReference type="Proteomes" id="UP000688137"/>
    </source>
</evidence>
<proteinExistence type="inferred from homology"/>
<dbReference type="EMBL" id="CAJJDM010000006">
    <property type="protein sequence ID" value="CAD8045064.1"/>
    <property type="molecule type" value="Genomic_DNA"/>
</dbReference>
<sequence>MGVCTSSSTKNNQKQKKPQPETQANQQILLVSAQKNNTNQLEELNLNKKALSAQRNLSPNKSTTPVQINSIKNGTMSIRRASHATTTTTKTLIVQPSLLQEQQQIKRSSLLNVPYKRNSIKQGTKTLQVSASRNYSIVSSKNLAENLGKTVMQHNETGQLVQVELLKFDSKNHQYIEKLEEIKLVSRLIIQDNMHIVKIIDVLVDHQKKTYQIMYECCSGGSLSKYIENRKYDDQQIGIIFYQMIEALGYIHSLGLSHDELTIDSFSIFDDSSTPFIKLSNIRSIYQLMYPKDAHLYEDPLQSKHQHSKHKNNDHNHIEIKTKNQCSDVWALAIIILQLKNKEFPYDISEIHSFKPENYLKKYPSEMNSLLLEMLHINRHDRISLKQCLEHPFLIKMKQVQPQDLLQPLKNMIKCKNMTYLHKCIFQYLLQNYANDHLKVLTKLFITADINSDGSLSLEELKELFSIEGRDLIDQLNLQKDLTLDEFLLSASNKDIILTQDIMESSFKILSRQSNLITPKSIYKVIDYINELQIQQDFKSFNLNDGLNLQEYTQFIFNYETPIPMD</sequence>
<dbReference type="InterPro" id="IPR018247">
    <property type="entry name" value="EF_Hand_1_Ca_BS"/>
</dbReference>
<organism evidence="5 6">
    <name type="scientific">Paramecium primaurelia</name>
    <dbReference type="NCBI Taxonomy" id="5886"/>
    <lineage>
        <taxon>Eukaryota</taxon>
        <taxon>Sar</taxon>
        <taxon>Alveolata</taxon>
        <taxon>Ciliophora</taxon>
        <taxon>Intramacronucleata</taxon>
        <taxon>Oligohymenophorea</taxon>
        <taxon>Peniculida</taxon>
        <taxon>Parameciidae</taxon>
        <taxon>Paramecium</taxon>
    </lineage>
</organism>
<dbReference type="GO" id="GO:0044773">
    <property type="term" value="P:mitotic DNA damage checkpoint signaling"/>
    <property type="evidence" value="ECO:0007669"/>
    <property type="project" value="TreeGrafter"/>
</dbReference>
<accession>A0A8S1JRB0</accession>
<reference evidence="5" key="1">
    <citation type="submission" date="2021-01" db="EMBL/GenBank/DDBJ databases">
        <authorList>
            <consortium name="Genoscope - CEA"/>
            <person name="William W."/>
        </authorList>
    </citation>
    <scope>NUCLEOTIDE SEQUENCE</scope>
</reference>
<feature type="compositionally biased region" description="Low complexity" evidence="2">
    <location>
        <begin position="1"/>
        <end position="12"/>
    </location>
</feature>